<dbReference type="AlphaFoldDB" id="A0AAW0CTB5"/>
<evidence type="ECO:0008006" key="4">
    <source>
        <dbReference type="Google" id="ProtNLM"/>
    </source>
</evidence>
<feature type="compositionally biased region" description="Acidic residues" evidence="1">
    <location>
        <begin position="58"/>
        <end position="102"/>
    </location>
</feature>
<evidence type="ECO:0000313" key="3">
    <source>
        <dbReference type="Proteomes" id="UP001383192"/>
    </source>
</evidence>
<reference evidence="2 3" key="1">
    <citation type="submission" date="2024-01" db="EMBL/GenBank/DDBJ databases">
        <title>A draft genome for a cacao thread blight-causing isolate of Paramarasmius palmivorus.</title>
        <authorList>
            <person name="Baruah I.K."/>
            <person name="Bukari Y."/>
            <person name="Amoako-Attah I."/>
            <person name="Meinhardt L.W."/>
            <person name="Bailey B.A."/>
            <person name="Cohen S.P."/>
        </authorList>
    </citation>
    <scope>NUCLEOTIDE SEQUENCE [LARGE SCALE GENOMIC DNA]</scope>
    <source>
        <strain evidence="2 3">GH-12</strain>
    </source>
</reference>
<evidence type="ECO:0000313" key="2">
    <source>
        <dbReference type="EMBL" id="KAK7043056.1"/>
    </source>
</evidence>
<protein>
    <recommendedName>
        <fullName evidence="4">F-box domain-containing protein</fullName>
    </recommendedName>
</protein>
<sequence length="1079" mass="121881">MHRDHCKGRPTASIQSLRLQNSRRPINLLPREMLEEIMFLSIALTHLTPPSASFYEEDRFEEDEGFEGSDEEWADREDVEEETNSEEEVGGEEEEGLSEEEEGRSSLPADTSEAEEEDGESEGLTLEDWRAQAPFRISQVCFLWRQLCLGSSRTWQFLDARANPRITNQLLRRSREGPLSIKAIQKYPFNEETDDRFDTGEDLFTPEATDITREVLMENAHRIASIHLLLSRAYAQALFPRSPMRLTAAREVYVAGRDALPLPFEGHVIAPTLVNSLTFRRISFSWNSPTFGPNLTRLHLESPAIKPSAQEVLQILRQCPRLQSVQLVDFEHHQAHPHDPKASPVSLPQLRLWETDSLFGPVGQAVVKSLVVPWWASLKTTLPLPTDSGELQSVQRALLACLPTPEQEAYDLLEIKEISEEGQVFLVEENGCADFDVAYRTGISWSLVTRPKQCPDGFGVRRLTLRVMKPADEGENYSSWEGDHEARMTNALTEMFSPASVRILDLGITSLFLQPSAAISSILRSPAIKHLIVRGSFPPQAEEEQRNSDWPLLPSLQQLTFHRSMHNLLLSWAGARAARDGRIEQVCWAREGEHPALPFHQTEISVLQRTIGGLEVITKPLQHGHPGRRKAGNPEKRVGPEEKQRVLKEVGLSLDGVREVFEVAGQMREEREETLDKRLEDGGALAVMHPTTKHNPITNNLPAITNVKQQQQAQLPNETWDLIFYHANADAKDPFHLSRHASHRLINRTLGPVAARRFFEEIFLPFDYAQRMVKCMRLMAAKPQLAGLVRDLHMELDFDRFSYNVLKAIAGGFRNMDKLRILHLQVTPYSEAKLRFLWNQASFPHLEQLSYVGDIDQQTHSFIRRHASTLELLNLQGKENGKLSEPGPAFPVLYRILCPRYTLRLILDYGAPSLTSFHAPPGTSMDDMTVMAQWLKEERGAAMTNLEVVVKDFGKRHFPLIAESFPNLQSLSVFCSLDRSVPFIEADLKDSEITSPALSCCKALSQLSIFEWMHLDGYQGDWERGWEFLLQLQHANPNLASVTLPEQTVEPGAVSARESVGFPSAEKKECIPATKGAIG</sequence>
<evidence type="ECO:0000256" key="1">
    <source>
        <dbReference type="SAM" id="MobiDB-lite"/>
    </source>
</evidence>
<dbReference type="InterPro" id="IPR032675">
    <property type="entry name" value="LRR_dom_sf"/>
</dbReference>
<gene>
    <name evidence="2" type="ORF">VNI00_008794</name>
</gene>
<comment type="caution">
    <text evidence="2">The sequence shown here is derived from an EMBL/GenBank/DDBJ whole genome shotgun (WGS) entry which is preliminary data.</text>
</comment>
<accession>A0AAW0CTB5</accession>
<dbReference type="EMBL" id="JAYKXP010000030">
    <property type="protein sequence ID" value="KAK7043056.1"/>
    <property type="molecule type" value="Genomic_DNA"/>
</dbReference>
<feature type="region of interest" description="Disordered" evidence="1">
    <location>
        <begin position="620"/>
        <end position="642"/>
    </location>
</feature>
<keyword evidence="3" id="KW-1185">Reference proteome</keyword>
<feature type="compositionally biased region" description="Basic and acidic residues" evidence="1">
    <location>
        <begin position="632"/>
        <end position="642"/>
    </location>
</feature>
<organism evidence="2 3">
    <name type="scientific">Paramarasmius palmivorus</name>
    <dbReference type="NCBI Taxonomy" id="297713"/>
    <lineage>
        <taxon>Eukaryota</taxon>
        <taxon>Fungi</taxon>
        <taxon>Dikarya</taxon>
        <taxon>Basidiomycota</taxon>
        <taxon>Agaricomycotina</taxon>
        <taxon>Agaricomycetes</taxon>
        <taxon>Agaricomycetidae</taxon>
        <taxon>Agaricales</taxon>
        <taxon>Marasmiineae</taxon>
        <taxon>Marasmiaceae</taxon>
        <taxon>Paramarasmius</taxon>
    </lineage>
</organism>
<dbReference type="Gene3D" id="3.80.10.10">
    <property type="entry name" value="Ribonuclease Inhibitor"/>
    <property type="match status" value="1"/>
</dbReference>
<feature type="compositionally biased region" description="Acidic residues" evidence="1">
    <location>
        <begin position="112"/>
        <end position="121"/>
    </location>
</feature>
<proteinExistence type="predicted"/>
<name>A0AAW0CTB5_9AGAR</name>
<feature type="region of interest" description="Disordered" evidence="1">
    <location>
        <begin position="58"/>
        <end position="127"/>
    </location>
</feature>
<dbReference type="Proteomes" id="UP001383192">
    <property type="component" value="Unassembled WGS sequence"/>
</dbReference>